<evidence type="ECO:0000259" key="2">
    <source>
        <dbReference type="Pfam" id="PF12395"/>
    </source>
</evidence>
<name>A0ABU1TWZ2_9BACL</name>
<accession>A0ABU1TWZ2</accession>
<gene>
    <name evidence="3" type="ORF">J2X07_000690</name>
</gene>
<evidence type="ECO:0008006" key="5">
    <source>
        <dbReference type="Google" id="ProtNLM"/>
    </source>
</evidence>
<feature type="domain" description="DUF1835" evidence="1">
    <location>
        <begin position="3"/>
        <end position="124"/>
    </location>
</feature>
<reference evidence="3 4" key="1">
    <citation type="submission" date="2023-07" db="EMBL/GenBank/DDBJ databases">
        <title>Sorghum-associated microbial communities from plants grown in Nebraska, USA.</title>
        <authorList>
            <person name="Schachtman D."/>
        </authorList>
    </citation>
    <scope>NUCLEOTIDE SEQUENCE [LARGE SCALE GENOMIC DNA]</scope>
    <source>
        <strain evidence="3 4">BE211</strain>
    </source>
</reference>
<sequence>MNVHILFGESPAGCMKWMLKESRQEDVNRVIGFADLFSVGPLRDLENKAGVIKRAYWLNKLNLADEFFDKDYVVNFQQALQEIEEIAEDEIITIWTADNAHEQTGLRFVMKLLQHKNNEIRVINSNESFDLYCKEPDIFYDSLRTGEISPENMKIIMEKTKQDESLSEQMKQTLIDEWAELNQTNEILRIWEDHQIKSVESDYFDSFIVKMAKRIHGKRAGEFMKAARLIGTVIGHMTQYTGDAFIQHRLIHLIKKGTFEYKGTLNSMRNYSVRLVE</sequence>
<evidence type="ECO:0000313" key="3">
    <source>
        <dbReference type="EMBL" id="MDR7071715.1"/>
    </source>
</evidence>
<organism evidence="3 4">
    <name type="scientific">Fictibacillus barbaricus</name>
    <dbReference type="NCBI Taxonomy" id="182136"/>
    <lineage>
        <taxon>Bacteria</taxon>
        <taxon>Bacillati</taxon>
        <taxon>Bacillota</taxon>
        <taxon>Bacilli</taxon>
        <taxon>Bacillales</taxon>
        <taxon>Fictibacillaceae</taxon>
        <taxon>Fictibacillus</taxon>
    </lineage>
</organism>
<evidence type="ECO:0000313" key="4">
    <source>
        <dbReference type="Proteomes" id="UP001258181"/>
    </source>
</evidence>
<keyword evidence="4" id="KW-1185">Reference proteome</keyword>
<dbReference type="Proteomes" id="UP001258181">
    <property type="component" value="Unassembled WGS sequence"/>
</dbReference>
<comment type="caution">
    <text evidence="3">The sequence shown here is derived from an EMBL/GenBank/DDBJ whole genome shotgun (WGS) entry which is preliminary data.</text>
</comment>
<dbReference type="EMBL" id="JAVDWA010000001">
    <property type="protein sequence ID" value="MDR7071715.1"/>
    <property type="molecule type" value="Genomic_DNA"/>
</dbReference>
<dbReference type="RefSeq" id="WP_310256417.1">
    <property type="nucleotide sequence ID" value="NZ_JAVDWA010000001.1"/>
</dbReference>
<feature type="domain" description="DUF3658" evidence="2">
    <location>
        <begin position="161"/>
        <end position="271"/>
    </location>
</feature>
<proteinExistence type="predicted"/>
<dbReference type="InterPro" id="IPR014973">
    <property type="entry name" value="DUF1835"/>
</dbReference>
<evidence type="ECO:0000259" key="1">
    <source>
        <dbReference type="Pfam" id="PF08874"/>
    </source>
</evidence>
<dbReference type="Pfam" id="PF12395">
    <property type="entry name" value="DUF3658"/>
    <property type="match status" value="1"/>
</dbReference>
<dbReference type="InterPro" id="IPR022123">
    <property type="entry name" value="DUF3658"/>
</dbReference>
<protein>
    <recommendedName>
        <fullName evidence="5">DUF1835 domain-containing protein</fullName>
    </recommendedName>
</protein>
<dbReference type="Pfam" id="PF08874">
    <property type="entry name" value="DUF1835"/>
    <property type="match status" value="1"/>
</dbReference>